<evidence type="ECO:0000313" key="3">
    <source>
        <dbReference type="Proteomes" id="UP000249538"/>
    </source>
</evidence>
<accession>A0A2W7RUM8</accession>
<evidence type="ECO:0000313" key="2">
    <source>
        <dbReference type="EMBL" id="PZX58907.1"/>
    </source>
</evidence>
<feature type="chain" id="PRO_5015986932" evidence="1">
    <location>
        <begin position="22"/>
        <end position="163"/>
    </location>
</feature>
<reference evidence="2 3" key="1">
    <citation type="submission" date="2018-06" db="EMBL/GenBank/DDBJ databases">
        <title>Genomic Encyclopedia of Archaeal and Bacterial Type Strains, Phase II (KMG-II): from individual species to whole genera.</title>
        <authorList>
            <person name="Goeker M."/>
        </authorList>
    </citation>
    <scope>NUCLEOTIDE SEQUENCE [LARGE SCALE GENOMIC DNA]</scope>
    <source>
        <strain evidence="2 3">DSM 18774</strain>
    </source>
</reference>
<proteinExistence type="predicted"/>
<organism evidence="2 3">
    <name type="scientific">Cereibacter changlensis</name>
    <dbReference type="NCBI Taxonomy" id="402884"/>
    <lineage>
        <taxon>Bacteria</taxon>
        <taxon>Pseudomonadati</taxon>
        <taxon>Pseudomonadota</taxon>
        <taxon>Alphaproteobacteria</taxon>
        <taxon>Rhodobacterales</taxon>
        <taxon>Paracoccaceae</taxon>
        <taxon>Cereibacter</taxon>
    </lineage>
</organism>
<dbReference type="RefSeq" id="WP_111467246.1">
    <property type="nucleotide sequence ID" value="NZ_QKZS01000001.1"/>
</dbReference>
<dbReference type="EMBL" id="QKZS01000001">
    <property type="protein sequence ID" value="PZX58907.1"/>
    <property type="molecule type" value="Genomic_DNA"/>
</dbReference>
<feature type="signal peptide" evidence="1">
    <location>
        <begin position="1"/>
        <end position="21"/>
    </location>
</feature>
<dbReference type="Proteomes" id="UP000249538">
    <property type="component" value="Unassembled WGS sequence"/>
</dbReference>
<dbReference type="AlphaFoldDB" id="A0A2W7RUM8"/>
<gene>
    <name evidence="2" type="ORF">LX76_00412</name>
</gene>
<keyword evidence="1" id="KW-0732">Signal</keyword>
<name>A0A2W7RUM8_9RHOB</name>
<comment type="caution">
    <text evidence="2">The sequence shown here is derived from an EMBL/GenBank/DDBJ whole genome shotgun (WGS) entry which is preliminary data.</text>
</comment>
<protein>
    <submittedName>
        <fullName evidence="2">Uncharacterized protein</fullName>
    </submittedName>
</protein>
<sequence length="163" mass="17216">MFRKAIAPALLGALLAVPAFAQDVPMVRSIDVETSLSDLNNAEAAAYWQTLDADLEAGIAAQLIGRLGDEGMDIKIDMSEVELANYFEAAVGSAETKLQGTVNVVDMNNNANFETFDLTVSMDQALPLLPPGTDLNIIPPTSTEVYAGVVAAFAKAVVDRIDG</sequence>
<evidence type="ECO:0000256" key="1">
    <source>
        <dbReference type="SAM" id="SignalP"/>
    </source>
</evidence>